<feature type="transmembrane region" description="Helical" evidence="1">
    <location>
        <begin position="151"/>
        <end position="177"/>
    </location>
</feature>
<dbReference type="Proteomes" id="UP000029629">
    <property type="component" value="Unassembled WGS sequence"/>
</dbReference>
<evidence type="ECO:0000256" key="1">
    <source>
        <dbReference type="SAM" id="Phobius"/>
    </source>
</evidence>
<keyword evidence="1" id="KW-1133">Transmembrane helix</keyword>
<evidence type="ECO:0000313" key="2">
    <source>
        <dbReference type="EMBL" id="KGF31806.1"/>
    </source>
</evidence>
<dbReference type="AlphaFoldDB" id="A0A095ZBV9"/>
<keyword evidence="1" id="KW-0812">Transmembrane</keyword>
<keyword evidence="1" id="KW-0472">Membrane</keyword>
<dbReference type="GeneID" id="93428137"/>
<keyword evidence="3" id="KW-1185">Reference proteome</keyword>
<feature type="transmembrane region" description="Helical" evidence="1">
    <location>
        <begin position="197"/>
        <end position="218"/>
    </location>
</feature>
<dbReference type="eggNOG" id="COG5473">
    <property type="taxonomic scope" value="Bacteria"/>
</dbReference>
<dbReference type="OrthoDB" id="5298483at2"/>
<comment type="caution">
    <text evidence="2">The sequence shown here is derived from an EMBL/GenBank/DDBJ whole genome shotgun (WGS) entry which is preliminary data.</text>
</comment>
<dbReference type="NCBIfam" id="NF041043">
    <property type="entry name" value="BPSS1780_fam"/>
    <property type="match status" value="1"/>
</dbReference>
<feature type="transmembrane region" description="Helical" evidence="1">
    <location>
        <begin position="224"/>
        <end position="252"/>
    </location>
</feature>
<reference evidence="2 3" key="1">
    <citation type="submission" date="2014-07" db="EMBL/GenBank/DDBJ databases">
        <authorList>
            <person name="McCorrison J."/>
            <person name="Sanka R."/>
            <person name="Torralba M."/>
            <person name="Gillis M."/>
            <person name="Haft D.H."/>
            <person name="Methe B."/>
            <person name="Sutton G."/>
            <person name="Nelson K.E."/>
        </authorList>
    </citation>
    <scope>NUCLEOTIDE SEQUENCE [LARGE SCALE GENOMIC DNA]</scope>
    <source>
        <strain evidence="2 3">DNF00040</strain>
    </source>
</reference>
<evidence type="ECO:0000313" key="3">
    <source>
        <dbReference type="Proteomes" id="UP000029629"/>
    </source>
</evidence>
<dbReference type="InterPro" id="IPR047798">
    <property type="entry name" value="BPSS1780-like"/>
</dbReference>
<protein>
    <submittedName>
        <fullName evidence="2">Uncharacterized protein</fullName>
    </submittedName>
</protein>
<gene>
    <name evidence="2" type="ORF">HMPREF2130_02000</name>
</gene>
<feature type="transmembrane region" description="Helical" evidence="1">
    <location>
        <begin position="27"/>
        <end position="46"/>
    </location>
</feature>
<organism evidence="2 3">
    <name type="scientific">Oligella urethralis DNF00040</name>
    <dbReference type="NCBI Taxonomy" id="1401065"/>
    <lineage>
        <taxon>Bacteria</taxon>
        <taxon>Pseudomonadati</taxon>
        <taxon>Pseudomonadota</taxon>
        <taxon>Betaproteobacteria</taxon>
        <taxon>Burkholderiales</taxon>
        <taxon>Alcaligenaceae</taxon>
        <taxon>Oligella</taxon>
    </lineage>
</organism>
<accession>A0A095ZBV9</accession>
<feature type="transmembrane region" description="Helical" evidence="1">
    <location>
        <begin position="93"/>
        <end position="115"/>
    </location>
</feature>
<sequence length="261" mass="29098">MQALRLPASAGFDWFLKGFAIFKKRPAFFLLLAFIWHLNTIFSIQLLGLFGLFSVALVQPLYVAFILLCCHHINAGKRFSLNELVDVFKQGNILKSLLVAGFIYGVIFIILNMFFTPALIKESEMSHLIDALTAAEITEESYAAIASSINVFAIVVMIVYSLLITLVYWFVPSLILWNGTEVVKSIVFSVIGVMRNLGAFVMLGLPVLLGGYVIWNLIFVAMSFGAVGAFLAFILQLILISLLMSLYCAMYISYKQIYQSA</sequence>
<proteinExistence type="predicted"/>
<dbReference type="EMBL" id="JRNI01000010">
    <property type="protein sequence ID" value="KGF31806.1"/>
    <property type="molecule type" value="Genomic_DNA"/>
</dbReference>
<name>A0A095ZBV9_9BURK</name>
<feature type="transmembrane region" description="Helical" evidence="1">
    <location>
        <begin position="52"/>
        <end position="73"/>
    </location>
</feature>
<dbReference type="RefSeq" id="WP_018026079.1">
    <property type="nucleotide sequence ID" value="NZ_JRNI01000010.1"/>
</dbReference>